<evidence type="ECO:0000256" key="1">
    <source>
        <dbReference type="ARBA" id="ARBA00004141"/>
    </source>
</evidence>
<dbReference type="PROSITE" id="PS51846">
    <property type="entry name" value="CNNM"/>
    <property type="match status" value="1"/>
</dbReference>
<keyword evidence="3 9" id="KW-0812">Transmembrane</keyword>
<dbReference type="Pfam" id="PF01595">
    <property type="entry name" value="CNNM"/>
    <property type="match status" value="1"/>
</dbReference>
<dbReference type="CDD" id="cd04590">
    <property type="entry name" value="CBS_pair_CorC_HlyC_assoc"/>
    <property type="match status" value="1"/>
</dbReference>
<dbReference type="RefSeq" id="WP_197115066.1">
    <property type="nucleotide sequence ID" value="NZ_JACBXQ010000002.1"/>
</dbReference>
<dbReference type="InterPro" id="IPR000644">
    <property type="entry name" value="CBS_dom"/>
</dbReference>
<dbReference type="Gene3D" id="3.30.465.10">
    <property type="match status" value="1"/>
</dbReference>
<protein>
    <submittedName>
        <fullName evidence="13">HlyC/CorC family transporter</fullName>
    </submittedName>
</protein>
<feature type="domain" description="CNNM transmembrane" evidence="12">
    <location>
        <begin position="1"/>
        <end position="190"/>
    </location>
</feature>
<dbReference type="InterPro" id="IPR016169">
    <property type="entry name" value="FAD-bd_PCMH_sub2"/>
</dbReference>
<dbReference type="EMBL" id="JACBXQ010000002">
    <property type="protein sequence ID" value="MBG9986150.1"/>
    <property type="molecule type" value="Genomic_DNA"/>
</dbReference>
<comment type="caution">
    <text evidence="13">The sequence shown here is derived from an EMBL/GenBank/DDBJ whole genome shotgun (WGS) entry which is preliminary data.</text>
</comment>
<evidence type="ECO:0000313" key="14">
    <source>
        <dbReference type="Proteomes" id="UP000721415"/>
    </source>
</evidence>
<keyword evidence="4" id="KW-0677">Repeat</keyword>
<dbReference type="PROSITE" id="PS51371">
    <property type="entry name" value="CBS"/>
    <property type="match status" value="1"/>
</dbReference>
<dbReference type="Pfam" id="PF03471">
    <property type="entry name" value="CorC_HlyC"/>
    <property type="match status" value="1"/>
</dbReference>
<dbReference type="Gene3D" id="3.10.580.10">
    <property type="entry name" value="CBS-domain"/>
    <property type="match status" value="1"/>
</dbReference>
<evidence type="ECO:0000256" key="5">
    <source>
        <dbReference type="ARBA" id="ARBA00022989"/>
    </source>
</evidence>
<evidence type="ECO:0000256" key="7">
    <source>
        <dbReference type="ARBA" id="ARBA00023136"/>
    </source>
</evidence>
<evidence type="ECO:0000256" key="3">
    <source>
        <dbReference type="ARBA" id="ARBA00022692"/>
    </source>
</evidence>
<evidence type="ECO:0000256" key="9">
    <source>
        <dbReference type="PROSITE-ProRule" id="PRU01193"/>
    </source>
</evidence>
<keyword evidence="5 9" id="KW-1133">Transmembrane helix</keyword>
<evidence type="ECO:0000313" key="13">
    <source>
        <dbReference type="EMBL" id="MBG9986150.1"/>
    </source>
</evidence>
<dbReference type="SUPFAM" id="SSF56176">
    <property type="entry name" value="FAD-binding/transporter-associated domain-like"/>
    <property type="match status" value="1"/>
</dbReference>
<name>A0ABS0LPR9_9LACT</name>
<keyword evidence="6 8" id="KW-0129">CBS domain</keyword>
<organism evidence="13 14">
    <name type="scientific">Facklamia lactis</name>
    <dbReference type="NCBI Taxonomy" id="2749967"/>
    <lineage>
        <taxon>Bacteria</taxon>
        <taxon>Bacillati</taxon>
        <taxon>Bacillota</taxon>
        <taxon>Bacilli</taxon>
        <taxon>Lactobacillales</taxon>
        <taxon>Aerococcaceae</taxon>
        <taxon>Facklamia</taxon>
    </lineage>
</organism>
<dbReference type="PANTHER" id="PTHR22777">
    <property type="entry name" value="HEMOLYSIN-RELATED"/>
    <property type="match status" value="1"/>
</dbReference>
<evidence type="ECO:0000256" key="8">
    <source>
        <dbReference type="PROSITE-ProRule" id="PRU00703"/>
    </source>
</evidence>
<evidence type="ECO:0000256" key="6">
    <source>
        <dbReference type="ARBA" id="ARBA00023122"/>
    </source>
</evidence>
<reference evidence="13 14" key="1">
    <citation type="submission" date="2020-07" db="EMBL/GenBank/DDBJ databases">
        <title>Facklamia lactis sp. nov., isolated from raw milk.</title>
        <authorList>
            <person name="Doll E.V."/>
            <person name="Huptas C."/>
            <person name="Staib L."/>
            <person name="Wenning M."/>
            <person name="Scherer S."/>
        </authorList>
    </citation>
    <scope>NUCLEOTIDE SEQUENCE [LARGE SCALE GENOMIC DNA]</scope>
    <source>
        <strain evidence="13 14">DSM 111018</strain>
    </source>
</reference>
<keyword evidence="14" id="KW-1185">Reference proteome</keyword>
<proteinExistence type="inferred from homology"/>
<comment type="subcellular location">
    <subcellularLocation>
        <location evidence="1">Membrane</location>
        <topology evidence="1">Multi-pass membrane protein</topology>
    </subcellularLocation>
</comment>
<dbReference type="InterPro" id="IPR046342">
    <property type="entry name" value="CBS_dom_sf"/>
</dbReference>
<dbReference type="InterPro" id="IPR044751">
    <property type="entry name" value="Ion_transp-like_CBS"/>
</dbReference>
<dbReference type="SMART" id="SM01091">
    <property type="entry name" value="CorC_HlyC"/>
    <property type="match status" value="1"/>
</dbReference>
<comment type="similarity">
    <text evidence="2">Belongs to the UPF0053 family.</text>
</comment>
<keyword evidence="7 9" id="KW-0472">Membrane</keyword>
<dbReference type="PANTHER" id="PTHR22777:SF17">
    <property type="entry name" value="UPF0053 PROTEIN SLL0260"/>
    <property type="match status" value="1"/>
</dbReference>
<evidence type="ECO:0000256" key="10">
    <source>
        <dbReference type="SAM" id="Phobius"/>
    </source>
</evidence>
<evidence type="ECO:0000256" key="2">
    <source>
        <dbReference type="ARBA" id="ARBA00006337"/>
    </source>
</evidence>
<feature type="transmembrane region" description="Helical" evidence="10">
    <location>
        <begin position="92"/>
        <end position="112"/>
    </location>
</feature>
<feature type="transmembrane region" description="Helical" evidence="10">
    <location>
        <begin position="57"/>
        <end position="80"/>
    </location>
</feature>
<dbReference type="Pfam" id="PF00571">
    <property type="entry name" value="CBS"/>
    <property type="match status" value="1"/>
</dbReference>
<dbReference type="InterPro" id="IPR036318">
    <property type="entry name" value="FAD-bd_PCMH-like_sf"/>
</dbReference>
<dbReference type="Proteomes" id="UP000721415">
    <property type="component" value="Unassembled WGS sequence"/>
</dbReference>
<feature type="domain" description="CBS" evidence="11">
    <location>
        <begin position="273"/>
        <end position="333"/>
    </location>
</feature>
<accession>A0ABS0LPR9</accession>
<feature type="transmembrane region" description="Helical" evidence="10">
    <location>
        <begin position="6"/>
        <end position="26"/>
    </location>
</feature>
<dbReference type="SUPFAM" id="SSF54631">
    <property type="entry name" value="CBS-domain pair"/>
    <property type="match status" value="1"/>
</dbReference>
<evidence type="ECO:0000259" key="12">
    <source>
        <dbReference type="PROSITE" id="PS51846"/>
    </source>
</evidence>
<sequence length="433" mass="48778">MLTPILLLIIFTLLNGFFSGSEMAFISSDESKLQKAAHNGNSGAKLALQLFRNQDRVLAVVQVAITLIGTLNSSFATSGLSQFISPYLGEKGAGIAISLIVTLLTLVFGELLPKSIGQAIPEKYSKFSAVFLNIIYTIFKPVVWFLTKALAFFQSLLPIDFSNQDDKLTFTNIKEIVVKGGKDGALEREEVSMMQGVLKLNHSNVREIMVPRNRAEMIDITKEAEHNHEVIVNSIYSRIPVYQEDKDNILGVLLVKDYLRVVSMRDDYLDVDLTDLMIDPLNIPETLLLDDLFRKIQQTSSHLAIVKDEYGQTVGIATLEDIIEEIMGEIYDESDTVRHTNMVQQVDDCTWLVKGLMNLNDFNEYFKTLLNSYEVDTIGGYFTLMSEIVPSQSTIGTQLEIKHYRLELLEVNEVTVKQLKVTKLTEDIEERDS</sequence>
<evidence type="ECO:0000256" key="4">
    <source>
        <dbReference type="ARBA" id="ARBA00022737"/>
    </source>
</evidence>
<dbReference type="InterPro" id="IPR002550">
    <property type="entry name" value="CNNM"/>
</dbReference>
<feature type="transmembrane region" description="Helical" evidence="10">
    <location>
        <begin position="124"/>
        <end position="146"/>
    </location>
</feature>
<dbReference type="InterPro" id="IPR005170">
    <property type="entry name" value="Transptr-assoc_dom"/>
</dbReference>
<gene>
    <name evidence="13" type="ORF">HZY91_04485</name>
</gene>
<evidence type="ECO:0000259" key="11">
    <source>
        <dbReference type="PROSITE" id="PS51371"/>
    </source>
</evidence>